<sequence length="440" mass="46075">MEMQQLAVAMARHGCKVCGKSFSSGRSLGGHMRSHLLPLGDAAAATAEVGDAADELVARTSADGGRTSDAVAGYGLRENPRKTRRLSDFAGDETDGGGDGERKSCQVCGKLFVSWRSLLEHMRGHASGGRDRDEDEVEKDAAMQEEFVPEAPPEAEEAEMVVMATVEAPLPAAVAALAAAPRRRRRTMRVAAPPPAPPPLVPCGFDKEPEPEDIALCLLMLSRDTGLWSSPVAVKQEPFESEKKRARLPTSGYAGNSDGVGDAKIKARVVPKGRKRSSPPTQQQVAPKRTRYECPGCGKVFGSYQALGGHRASHKRINTSCSAPKASSAAAAVASPALEPSAETYASSSTVSPSASPDSVATGFIGKHNAQAAAAVGKFECPICFVVFSSGKALGGHKLSHLVMPADGGELYAGGADQEHEQHSAGFLDLNFPPAPPEEA</sequence>
<protein>
    <recommendedName>
        <fullName evidence="3">C2H2-type domain-containing protein</fullName>
    </recommendedName>
</protein>
<gene>
    <name evidence="4" type="ORF">URODEC1_LOCUS97924</name>
</gene>
<dbReference type="PROSITE" id="PS00028">
    <property type="entry name" value="ZINC_FINGER_C2H2_1"/>
    <property type="match status" value="4"/>
</dbReference>
<dbReference type="Proteomes" id="UP001497457">
    <property type="component" value="Chromosome 5rd"/>
</dbReference>
<name>A0ABC9ERI3_9POAL</name>
<evidence type="ECO:0000259" key="3">
    <source>
        <dbReference type="PROSITE" id="PS50157"/>
    </source>
</evidence>
<dbReference type="InterPro" id="IPR036236">
    <property type="entry name" value="Znf_C2H2_sf"/>
</dbReference>
<feature type="domain" description="C2H2-type" evidence="3">
    <location>
        <begin position="13"/>
        <end position="35"/>
    </location>
</feature>
<dbReference type="AlphaFoldDB" id="A0ABC9ERI3"/>
<feature type="compositionally biased region" description="Basic residues" evidence="2">
    <location>
        <begin position="266"/>
        <end position="277"/>
    </location>
</feature>
<dbReference type="Pfam" id="PF00096">
    <property type="entry name" value="zf-C2H2"/>
    <property type="match status" value="1"/>
</dbReference>
<evidence type="ECO:0000256" key="2">
    <source>
        <dbReference type="SAM" id="MobiDB-lite"/>
    </source>
</evidence>
<feature type="domain" description="C2H2-type" evidence="3">
    <location>
        <begin position="103"/>
        <end position="130"/>
    </location>
</feature>
<keyword evidence="5" id="KW-1185">Reference proteome</keyword>
<dbReference type="SMART" id="SM00355">
    <property type="entry name" value="ZnF_C2H2"/>
    <property type="match status" value="4"/>
</dbReference>
<evidence type="ECO:0000256" key="1">
    <source>
        <dbReference type="PROSITE-ProRule" id="PRU00042"/>
    </source>
</evidence>
<evidence type="ECO:0000313" key="4">
    <source>
        <dbReference type="EMBL" id="CAL5061795.1"/>
    </source>
</evidence>
<dbReference type="PROSITE" id="PS50157">
    <property type="entry name" value="ZINC_FINGER_C2H2_2"/>
    <property type="match status" value="3"/>
</dbReference>
<accession>A0ABC9ERI3</accession>
<dbReference type="InterPro" id="IPR013087">
    <property type="entry name" value="Znf_C2H2_type"/>
</dbReference>
<feature type="region of interest" description="Disordered" evidence="2">
    <location>
        <begin position="236"/>
        <end position="289"/>
    </location>
</feature>
<dbReference type="GO" id="GO:0008270">
    <property type="term" value="F:zinc ion binding"/>
    <property type="evidence" value="ECO:0007669"/>
    <property type="project" value="UniProtKB-KW"/>
</dbReference>
<dbReference type="InterPro" id="IPR044303">
    <property type="entry name" value="ZAT1/4/9"/>
</dbReference>
<keyword evidence="1" id="KW-0862">Zinc</keyword>
<feature type="domain" description="C2H2-type" evidence="3">
    <location>
        <begin position="292"/>
        <end position="319"/>
    </location>
</feature>
<evidence type="ECO:0000313" key="5">
    <source>
        <dbReference type="Proteomes" id="UP001497457"/>
    </source>
</evidence>
<dbReference type="PANTHER" id="PTHR46326">
    <property type="entry name" value="ZINC FINGER PROTEIN ZAT1-RELATED"/>
    <property type="match status" value="1"/>
</dbReference>
<reference evidence="4 5" key="2">
    <citation type="submission" date="2024-10" db="EMBL/GenBank/DDBJ databases">
        <authorList>
            <person name="Ryan C."/>
        </authorList>
    </citation>
    <scope>NUCLEOTIDE SEQUENCE [LARGE SCALE GENOMIC DNA]</scope>
</reference>
<dbReference type="Gene3D" id="3.30.160.60">
    <property type="entry name" value="Classic Zinc Finger"/>
    <property type="match status" value="2"/>
</dbReference>
<dbReference type="EMBL" id="OZ075115">
    <property type="protein sequence ID" value="CAL5061795.1"/>
    <property type="molecule type" value="Genomic_DNA"/>
</dbReference>
<organism evidence="4 5">
    <name type="scientific">Urochloa decumbens</name>
    <dbReference type="NCBI Taxonomy" id="240449"/>
    <lineage>
        <taxon>Eukaryota</taxon>
        <taxon>Viridiplantae</taxon>
        <taxon>Streptophyta</taxon>
        <taxon>Embryophyta</taxon>
        <taxon>Tracheophyta</taxon>
        <taxon>Spermatophyta</taxon>
        <taxon>Magnoliopsida</taxon>
        <taxon>Liliopsida</taxon>
        <taxon>Poales</taxon>
        <taxon>Poaceae</taxon>
        <taxon>PACMAD clade</taxon>
        <taxon>Panicoideae</taxon>
        <taxon>Panicodae</taxon>
        <taxon>Paniceae</taxon>
        <taxon>Melinidinae</taxon>
        <taxon>Urochloa</taxon>
    </lineage>
</organism>
<dbReference type="Pfam" id="PF13912">
    <property type="entry name" value="zf-C2H2_6"/>
    <property type="match status" value="3"/>
</dbReference>
<keyword evidence="1" id="KW-0863">Zinc-finger</keyword>
<keyword evidence="1" id="KW-0479">Metal-binding</keyword>
<dbReference type="PANTHER" id="PTHR46326:SF11">
    <property type="entry name" value="OS07G0598800 PROTEIN"/>
    <property type="match status" value="1"/>
</dbReference>
<dbReference type="SUPFAM" id="SSF57667">
    <property type="entry name" value="beta-beta-alpha zinc fingers"/>
    <property type="match status" value="2"/>
</dbReference>
<proteinExistence type="predicted"/>
<reference evidence="5" key="1">
    <citation type="submission" date="2024-06" db="EMBL/GenBank/DDBJ databases">
        <authorList>
            <person name="Ryan C."/>
        </authorList>
    </citation>
    <scope>NUCLEOTIDE SEQUENCE [LARGE SCALE GENOMIC DNA]</scope>
</reference>
<feature type="region of interest" description="Disordered" evidence="2">
    <location>
        <begin position="82"/>
        <end position="101"/>
    </location>
</feature>